<keyword evidence="3" id="KW-0813">Transport</keyword>
<feature type="transmembrane region" description="Helical" evidence="7">
    <location>
        <begin position="549"/>
        <end position="570"/>
    </location>
</feature>
<dbReference type="PANTHER" id="PTHR11654">
    <property type="entry name" value="OLIGOPEPTIDE TRANSPORTER-RELATED"/>
    <property type="match status" value="1"/>
</dbReference>
<dbReference type="Proteomes" id="UP000827549">
    <property type="component" value="Chromosome 2"/>
</dbReference>
<sequence>MVLNNDTLEDYVATAGGNEVALASGKNEKSTFEGAVVVPADHDPDTVPTEDDLKTLRRVPAALPWAALALCIIELTERASYYGSTGPFNNFINNPLPKGGNGAGAVAKGADGTNQSAGALGLGSVPASALTTMFTFLAYVIPILGGIVADTRWGRFKTACVGTAVGAIAHVLLVIPAIPKVITNPHGSLGAFIIALLILAFAAGFIKPCIAPLMCDQSPVKEPTIAHTKSGERVIVDPQVTVERYMLIFYWAINIGSMFAVATQYSERLVGFWLAFLLPGILYMLMPIVLAIIHPKLVKLPPQGSVVPDVYRLVKRCIAKGGALRLCTGRTNDEWWSQGKPSSMPVAEREGIDWDDKFVEEVRATFSACAVFALIPIFILADGGIGNQMNDMSVAMTLNGVPNDVIGNFNSLSIIVATPILTYGLYPFLDRIGYPLKPMWRMSIGFLLGAVGCIMAAIIQWRVYSTSPCGHYATACDNVSPVSLWWQIGPILFPAVGELFVNVTSYELAYTRSPPRMKGLVYALALFNSAIAAAISLACSAAIDDPNLIIPWIVLAVASVICAFLFPTYFKHLDTFQFSWSEEEKAVWNTQREGGKAAHVESGEVATVPALAANDEKY</sequence>
<feature type="transmembrane region" description="Helical" evidence="7">
    <location>
        <begin position="188"/>
        <end position="206"/>
    </location>
</feature>
<feature type="transmembrane region" description="Helical" evidence="7">
    <location>
        <begin position="272"/>
        <end position="293"/>
    </location>
</feature>
<dbReference type="AlphaFoldDB" id="A0AAF0Y813"/>
<evidence type="ECO:0000256" key="5">
    <source>
        <dbReference type="ARBA" id="ARBA00022989"/>
    </source>
</evidence>
<dbReference type="Gene3D" id="1.20.1250.20">
    <property type="entry name" value="MFS general substrate transporter like domains"/>
    <property type="match status" value="1"/>
</dbReference>
<dbReference type="GO" id="GO:0071916">
    <property type="term" value="F:dipeptide transmembrane transporter activity"/>
    <property type="evidence" value="ECO:0007669"/>
    <property type="project" value="UniProtKB-ARBA"/>
</dbReference>
<feature type="transmembrane region" description="Helical" evidence="7">
    <location>
        <begin position="446"/>
        <end position="464"/>
    </location>
</feature>
<comment type="subcellular location">
    <subcellularLocation>
        <location evidence="1">Membrane</location>
        <topology evidence="1">Multi-pass membrane protein</topology>
    </subcellularLocation>
</comment>
<evidence type="ECO:0000256" key="3">
    <source>
        <dbReference type="ARBA" id="ARBA00022448"/>
    </source>
</evidence>
<keyword evidence="9" id="KW-1185">Reference proteome</keyword>
<feature type="transmembrane region" description="Helical" evidence="7">
    <location>
        <begin position="484"/>
        <end position="508"/>
    </location>
</feature>
<evidence type="ECO:0000313" key="8">
    <source>
        <dbReference type="EMBL" id="WOO79626.1"/>
    </source>
</evidence>
<dbReference type="GeneID" id="87806402"/>
<evidence type="ECO:0000256" key="4">
    <source>
        <dbReference type="ARBA" id="ARBA00022692"/>
    </source>
</evidence>
<dbReference type="RefSeq" id="XP_062625658.1">
    <property type="nucleotide sequence ID" value="XM_062769674.1"/>
</dbReference>
<name>A0AAF0Y813_9TREE</name>
<dbReference type="InterPro" id="IPR036259">
    <property type="entry name" value="MFS_trans_sf"/>
</dbReference>
<keyword evidence="6 7" id="KW-0472">Membrane</keyword>
<evidence type="ECO:0000256" key="6">
    <source>
        <dbReference type="ARBA" id="ARBA00023136"/>
    </source>
</evidence>
<reference evidence="8" key="1">
    <citation type="submission" date="2023-10" db="EMBL/GenBank/DDBJ databases">
        <authorList>
            <person name="Noh H."/>
        </authorList>
    </citation>
    <scope>NUCLEOTIDE SEQUENCE</scope>
    <source>
        <strain evidence="8">DUCC4014</strain>
    </source>
</reference>
<feature type="transmembrane region" description="Helical" evidence="7">
    <location>
        <begin position="520"/>
        <end position="543"/>
    </location>
</feature>
<proteinExistence type="inferred from homology"/>
<protein>
    <submittedName>
        <fullName evidence="8">Peptide transporter PTR2</fullName>
    </submittedName>
</protein>
<evidence type="ECO:0000256" key="2">
    <source>
        <dbReference type="ARBA" id="ARBA00005982"/>
    </source>
</evidence>
<feature type="transmembrane region" description="Helical" evidence="7">
    <location>
        <begin position="161"/>
        <end position="182"/>
    </location>
</feature>
<gene>
    <name evidence="8" type="primary">PTR2_1</name>
    <name evidence="8" type="ORF">LOC62_02G003156</name>
</gene>
<dbReference type="InterPro" id="IPR000109">
    <property type="entry name" value="POT_fam"/>
</dbReference>
<feature type="transmembrane region" description="Helical" evidence="7">
    <location>
        <begin position="405"/>
        <end position="426"/>
    </location>
</feature>
<feature type="transmembrane region" description="Helical" evidence="7">
    <location>
        <begin position="129"/>
        <end position="149"/>
    </location>
</feature>
<dbReference type="Pfam" id="PF00854">
    <property type="entry name" value="PTR2"/>
    <property type="match status" value="1"/>
</dbReference>
<dbReference type="FunFam" id="1.20.1250.20:FF:000085">
    <property type="entry name" value="MFS peptide transporter Ptr2"/>
    <property type="match status" value="1"/>
</dbReference>
<dbReference type="SUPFAM" id="SSF103473">
    <property type="entry name" value="MFS general substrate transporter"/>
    <property type="match status" value="1"/>
</dbReference>
<dbReference type="EMBL" id="CP086715">
    <property type="protein sequence ID" value="WOO79626.1"/>
    <property type="molecule type" value="Genomic_DNA"/>
</dbReference>
<dbReference type="GO" id="GO:0005886">
    <property type="term" value="C:plasma membrane"/>
    <property type="evidence" value="ECO:0007669"/>
    <property type="project" value="UniProtKB-ARBA"/>
</dbReference>
<evidence type="ECO:0000256" key="1">
    <source>
        <dbReference type="ARBA" id="ARBA00004141"/>
    </source>
</evidence>
<evidence type="ECO:0000313" key="9">
    <source>
        <dbReference type="Proteomes" id="UP000827549"/>
    </source>
</evidence>
<accession>A0AAF0Y813</accession>
<keyword evidence="4 7" id="KW-0812">Transmembrane</keyword>
<organism evidence="8 9">
    <name type="scientific">Vanrija pseudolonga</name>
    <dbReference type="NCBI Taxonomy" id="143232"/>
    <lineage>
        <taxon>Eukaryota</taxon>
        <taxon>Fungi</taxon>
        <taxon>Dikarya</taxon>
        <taxon>Basidiomycota</taxon>
        <taxon>Agaricomycotina</taxon>
        <taxon>Tremellomycetes</taxon>
        <taxon>Trichosporonales</taxon>
        <taxon>Trichosporonaceae</taxon>
        <taxon>Vanrija</taxon>
    </lineage>
</organism>
<comment type="similarity">
    <text evidence="2">Belongs to the major facilitator superfamily. Proton-dependent oligopeptide transporter (POT/PTR) (TC 2.A.17) family.</text>
</comment>
<keyword evidence="5 7" id="KW-1133">Transmembrane helix</keyword>
<feature type="transmembrane region" description="Helical" evidence="7">
    <location>
        <begin position="364"/>
        <end position="385"/>
    </location>
</feature>
<feature type="transmembrane region" description="Helical" evidence="7">
    <location>
        <begin position="247"/>
        <end position="266"/>
    </location>
</feature>
<evidence type="ECO:0000256" key="7">
    <source>
        <dbReference type="SAM" id="Phobius"/>
    </source>
</evidence>